<dbReference type="Proteomes" id="UP000013785">
    <property type="component" value="Unassembled WGS sequence"/>
</dbReference>
<dbReference type="HOGENOM" id="CLU_001370_2_1_9"/>
<gene>
    <name evidence="15" type="ORF">UC3_00411</name>
</gene>
<dbReference type="Gene3D" id="3.40.50.300">
    <property type="entry name" value="P-loop containing nucleotide triphosphate hydrolases"/>
    <property type="match status" value="2"/>
</dbReference>
<sequence>MVNDSIVIKNAATNNLKHISLAIPKHKIVAVTGVSGSGKSSLVFDTIASESQRLLNETYSSYIQNLLPKYKKPIVDSIANLPVSLVINQKRIHGNARSTVGIVTDISSNLRLLYSRIAVPFIGYSMKYSFNHPDGMCKNCKGLGEVKSVIIEALIDFDKSLKENAIQFPTFKNNGWRLSRYTESGFFDNDKKIADYSDDELYLLLYSPKIKPVNPSENWHKTAEYIGVVPRIMDSFVHTENTKYKKDLNRILTTNTCPVCHGTRLNDEVLRAKIANKSIADCNNMAIVDLLDFITGIDNESVSIVTNELKMKLKSLCIVGLDYLTLSRATSTLSGGESQRIKMTKYLNSSLSDVLYIFDEPSVGLHPQDIKGINNILKAIKNKGNSVLFVDHDPDMIAIADEVINFGEGAGIDGGNVTFQGPFNRLLQSNTVTANAFLKEHHINTMKKEFSTYYTLENVSKNNINNLSVKIPKKAITLVTGVAGSGKSTLIRQLFKHQYPQATILDQSLPHTSSRSNITTYLNIFNEIRKVFSQANNVERSLFSVTGKGACPECKGKGFITLDLAYLGDSQQICEKCGGKRFNEQTLSYLYKGKNISEIFDLTAQEAMPLFYDNPVIKQTLEAVIKANLSYIKLGQTLDCFSGGELQRVKIAQLLSKKASKIIILDEPTTGLHESDIDHLLILIHELVADGNTLIILEHNLSVISQADWIIDLGPKGGSLGGKLLFQGYPIDFIHCRHSYTASHLRRFLKVEK</sequence>
<comment type="subcellular location">
    <subcellularLocation>
        <location evidence="1">Cytoplasm</location>
    </subcellularLocation>
</comment>
<keyword evidence="3" id="KW-0677">Repeat</keyword>
<keyword evidence="10" id="KW-0234">DNA repair</keyword>
<evidence type="ECO:0000313" key="16">
    <source>
        <dbReference type="Proteomes" id="UP000013785"/>
    </source>
</evidence>
<evidence type="ECO:0000256" key="6">
    <source>
        <dbReference type="ARBA" id="ARBA00022769"/>
    </source>
</evidence>
<name>R3X488_9ENTE</name>
<dbReference type="PANTHER" id="PTHR43152">
    <property type="entry name" value="UVRABC SYSTEM PROTEIN A"/>
    <property type="match status" value="1"/>
</dbReference>
<evidence type="ECO:0000256" key="13">
    <source>
        <dbReference type="ARBA" id="ARBA00042156"/>
    </source>
</evidence>
<dbReference type="Gene3D" id="1.20.1580.10">
    <property type="entry name" value="ABC transporter ATPase like domain"/>
    <property type="match status" value="2"/>
</dbReference>
<dbReference type="PANTHER" id="PTHR43152:SF3">
    <property type="entry name" value="UVRABC SYSTEM PROTEIN A"/>
    <property type="match status" value="1"/>
</dbReference>
<proteinExistence type="inferred from homology"/>
<dbReference type="InterPro" id="IPR017871">
    <property type="entry name" value="ABC_transporter-like_CS"/>
</dbReference>
<evidence type="ECO:0000256" key="7">
    <source>
        <dbReference type="ARBA" id="ARBA00022840"/>
    </source>
</evidence>
<feature type="domain" description="ABC transporter" evidence="14">
    <location>
        <begin position="446"/>
        <end position="746"/>
    </location>
</feature>
<keyword evidence="4" id="KW-0547">Nucleotide-binding</keyword>
<dbReference type="SUPFAM" id="SSF52540">
    <property type="entry name" value="P-loop containing nucleoside triphosphate hydrolases"/>
    <property type="match status" value="2"/>
</dbReference>
<evidence type="ECO:0000256" key="3">
    <source>
        <dbReference type="ARBA" id="ARBA00022737"/>
    </source>
</evidence>
<dbReference type="GO" id="GO:0004518">
    <property type="term" value="F:nuclease activity"/>
    <property type="evidence" value="ECO:0007669"/>
    <property type="project" value="UniProtKB-KW"/>
</dbReference>
<evidence type="ECO:0000256" key="1">
    <source>
        <dbReference type="ARBA" id="ARBA00004496"/>
    </source>
</evidence>
<keyword evidence="6" id="KW-0228">DNA excision</keyword>
<dbReference type="GO" id="GO:0005737">
    <property type="term" value="C:cytoplasm"/>
    <property type="evidence" value="ECO:0007669"/>
    <property type="project" value="UniProtKB-SubCell"/>
</dbReference>
<reference evidence="15 16" key="1">
    <citation type="submission" date="2013-02" db="EMBL/GenBank/DDBJ databases">
        <title>The Genome Sequence of Enterococcus phoeniculicola BAA-412.</title>
        <authorList>
            <consortium name="The Broad Institute Genome Sequencing Platform"/>
            <consortium name="The Broad Institute Genome Sequencing Center for Infectious Disease"/>
            <person name="Earl A.M."/>
            <person name="Gilmore M.S."/>
            <person name="Lebreton F."/>
            <person name="Walker B."/>
            <person name="Young S.K."/>
            <person name="Zeng Q."/>
            <person name="Gargeya S."/>
            <person name="Fitzgerald M."/>
            <person name="Haas B."/>
            <person name="Abouelleil A."/>
            <person name="Alvarado L."/>
            <person name="Arachchi H.M."/>
            <person name="Berlin A.M."/>
            <person name="Chapman S.B."/>
            <person name="Dewar J."/>
            <person name="Goldberg J."/>
            <person name="Griggs A."/>
            <person name="Gujja S."/>
            <person name="Hansen M."/>
            <person name="Howarth C."/>
            <person name="Imamovic A."/>
            <person name="Larimer J."/>
            <person name="McCowan C."/>
            <person name="Murphy C."/>
            <person name="Neiman D."/>
            <person name="Pearson M."/>
            <person name="Priest M."/>
            <person name="Roberts A."/>
            <person name="Saif S."/>
            <person name="Shea T."/>
            <person name="Sisk P."/>
            <person name="Sykes S."/>
            <person name="Wortman J."/>
            <person name="Nusbaum C."/>
            <person name="Birren B."/>
        </authorList>
    </citation>
    <scope>NUCLEOTIDE SEQUENCE [LARGE SCALE GENOMIC DNA]</scope>
    <source>
        <strain evidence="15 16">ATCC BAA-412</strain>
    </source>
</reference>
<dbReference type="EMBL" id="AJAT01000007">
    <property type="protein sequence ID" value="EOL48860.1"/>
    <property type="molecule type" value="Genomic_DNA"/>
</dbReference>
<evidence type="ECO:0000256" key="9">
    <source>
        <dbReference type="ARBA" id="ARBA00023125"/>
    </source>
</evidence>
<dbReference type="GO" id="GO:0005524">
    <property type="term" value="F:ATP binding"/>
    <property type="evidence" value="ECO:0007669"/>
    <property type="project" value="UniProtKB-KW"/>
</dbReference>
<keyword evidence="9" id="KW-0238">DNA-binding</keyword>
<organism evidence="15 16">
    <name type="scientific">Enterococcus phoeniculicola ATCC BAA-412</name>
    <dbReference type="NCBI Taxonomy" id="1158610"/>
    <lineage>
        <taxon>Bacteria</taxon>
        <taxon>Bacillati</taxon>
        <taxon>Bacillota</taxon>
        <taxon>Bacilli</taxon>
        <taxon>Lactobacillales</taxon>
        <taxon>Enterococcaceae</taxon>
        <taxon>Enterococcus</taxon>
    </lineage>
</organism>
<evidence type="ECO:0000256" key="5">
    <source>
        <dbReference type="ARBA" id="ARBA00022763"/>
    </source>
</evidence>
<dbReference type="eggNOG" id="COG0178">
    <property type="taxonomic scope" value="Bacteria"/>
</dbReference>
<keyword evidence="2" id="KW-0963">Cytoplasm</keyword>
<dbReference type="InterPro" id="IPR003593">
    <property type="entry name" value="AAA+_ATPase"/>
</dbReference>
<evidence type="ECO:0000256" key="2">
    <source>
        <dbReference type="ARBA" id="ARBA00022490"/>
    </source>
</evidence>
<evidence type="ECO:0000256" key="4">
    <source>
        <dbReference type="ARBA" id="ARBA00022741"/>
    </source>
</evidence>
<comment type="similarity">
    <text evidence="11">Belongs to the ABC transporter superfamily. UvrA family.</text>
</comment>
<evidence type="ECO:0000256" key="11">
    <source>
        <dbReference type="ARBA" id="ARBA00038000"/>
    </source>
</evidence>
<keyword evidence="8" id="KW-0267">Excision nuclease</keyword>
<evidence type="ECO:0000256" key="8">
    <source>
        <dbReference type="ARBA" id="ARBA00022881"/>
    </source>
</evidence>
<dbReference type="SMART" id="SM00382">
    <property type="entry name" value="AAA"/>
    <property type="match status" value="2"/>
</dbReference>
<dbReference type="InterPro" id="IPR003439">
    <property type="entry name" value="ABC_transporter-like_ATP-bd"/>
</dbReference>
<dbReference type="STRING" id="154621.RV11_GL003357"/>
<keyword evidence="5" id="KW-0227">DNA damage</keyword>
<dbReference type="PROSITE" id="PS00211">
    <property type="entry name" value="ABC_TRANSPORTER_1"/>
    <property type="match status" value="1"/>
</dbReference>
<dbReference type="AlphaFoldDB" id="R3X488"/>
<keyword evidence="7" id="KW-0067">ATP-binding</keyword>
<dbReference type="Gene3D" id="1.10.8.280">
    <property type="entry name" value="ABC transporter ATPase domain-like"/>
    <property type="match status" value="1"/>
</dbReference>
<dbReference type="GO" id="GO:0006281">
    <property type="term" value="P:DNA repair"/>
    <property type="evidence" value="ECO:0007669"/>
    <property type="project" value="UniProtKB-KW"/>
</dbReference>
<dbReference type="PROSITE" id="PS50893">
    <property type="entry name" value="ABC_TRANSPORTER_2"/>
    <property type="match status" value="1"/>
</dbReference>
<evidence type="ECO:0000313" key="15">
    <source>
        <dbReference type="EMBL" id="EOL48860.1"/>
    </source>
</evidence>
<keyword evidence="16" id="KW-1185">Reference proteome</keyword>
<dbReference type="GO" id="GO:0016887">
    <property type="term" value="F:ATP hydrolysis activity"/>
    <property type="evidence" value="ECO:0007669"/>
    <property type="project" value="InterPro"/>
</dbReference>
<dbReference type="PATRIC" id="fig|1158610.3.peg.387"/>
<dbReference type="InterPro" id="IPR027417">
    <property type="entry name" value="P-loop_NTPase"/>
</dbReference>
<evidence type="ECO:0000256" key="10">
    <source>
        <dbReference type="ARBA" id="ARBA00023204"/>
    </source>
</evidence>
<accession>R3X488</accession>
<dbReference type="Pfam" id="PF00005">
    <property type="entry name" value="ABC_tran"/>
    <property type="match status" value="1"/>
</dbReference>
<evidence type="ECO:0000256" key="12">
    <source>
        <dbReference type="ARBA" id="ARBA00039316"/>
    </source>
</evidence>
<evidence type="ECO:0000259" key="14">
    <source>
        <dbReference type="PROSITE" id="PS50893"/>
    </source>
</evidence>
<dbReference type="RefSeq" id="WP_010767086.1">
    <property type="nucleotide sequence ID" value="NZ_ASWE01000004.1"/>
</dbReference>
<protein>
    <recommendedName>
        <fullName evidence="12">UvrABC system protein A</fullName>
    </recommendedName>
    <alternativeName>
        <fullName evidence="13">Excinuclease ABC subunit A</fullName>
    </alternativeName>
</protein>
<comment type="caution">
    <text evidence="15">The sequence shown here is derived from an EMBL/GenBank/DDBJ whole genome shotgun (WGS) entry which is preliminary data.</text>
</comment>
<dbReference type="GO" id="GO:0003677">
    <property type="term" value="F:DNA binding"/>
    <property type="evidence" value="ECO:0007669"/>
    <property type="project" value="UniProtKB-KW"/>
</dbReference>